<dbReference type="EMBL" id="OU892279">
    <property type="protein sequence ID" value="CAG9765684.1"/>
    <property type="molecule type" value="Genomic_DNA"/>
</dbReference>
<sequence length="102" mass="11838">MLGDDHLGLKVGKTALTWILGQTNVWYMLYHFAHKASKENSFTQIQSDVSILDDLFSLGGESEQQHSDLEEFSRYLRNNIRGKSFKKKSDYRDDAVLKTYFN</sequence>
<keyword evidence="2" id="KW-1185">Reference proteome</keyword>
<evidence type="ECO:0000313" key="2">
    <source>
        <dbReference type="Proteomes" id="UP001152799"/>
    </source>
</evidence>
<organism evidence="1 2">
    <name type="scientific">Ceutorhynchus assimilis</name>
    <name type="common">cabbage seed weevil</name>
    <dbReference type="NCBI Taxonomy" id="467358"/>
    <lineage>
        <taxon>Eukaryota</taxon>
        <taxon>Metazoa</taxon>
        <taxon>Ecdysozoa</taxon>
        <taxon>Arthropoda</taxon>
        <taxon>Hexapoda</taxon>
        <taxon>Insecta</taxon>
        <taxon>Pterygota</taxon>
        <taxon>Neoptera</taxon>
        <taxon>Endopterygota</taxon>
        <taxon>Coleoptera</taxon>
        <taxon>Polyphaga</taxon>
        <taxon>Cucujiformia</taxon>
        <taxon>Curculionidae</taxon>
        <taxon>Ceutorhynchinae</taxon>
        <taxon>Ceutorhynchus</taxon>
    </lineage>
</organism>
<dbReference type="AlphaFoldDB" id="A0A9N9MJS3"/>
<protein>
    <submittedName>
        <fullName evidence="1">Uncharacterized protein</fullName>
    </submittedName>
</protein>
<dbReference type="Proteomes" id="UP001152799">
    <property type="component" value="Chromosome 3"/>
</dbReference>
<accession>A0A9N9MJS3</accession>
<dbReference type="OrthoDB" id="6653265at2759"/>
<proteinExistence type="predicted"/>
<name>A0A9N9MJS3_9CUCU</name>
<reference evidence="1" key="1">
    <citation type="submission" date="2022-01" db="EMBL/GenBank/DDBJ databases">
        <authorList>
            <person name="King R."/>
        </authorList>
    </citation>
    <scope>NUCLEOTIDE SEQUENCE</scope>
</reference>
<evidence type="ECO:0000313" key="1">
    <source>
        <dbReference type="EMBL" id="CAG9765684.1"/>
    </source>
</evidence>
<gene>
    <name evidence="1" type="ORF">CEUTPL_LOCUS6289</name>
</gene>